<gene>
    <name evidence="2" type="ORF">GCM10007914_05670</name>
</gene>
<sequence>MFSDKAVMFQGEFVSQYEIISTSIALIALIAVCVSFMAIVRTRKLSEKQLAFEKTNAKLSALAILVSEYKS</sequence>
<reference evidence="2" key="2">
    <citation type="submission" date="2023-01" db="EMBL/GenBank/DDBJ databases">
        <title>Draft genome sequence of Pseudoalteromonas tetraodonis strain NBRC 103034.</title>
        <authorList>
            <person name="Sun Q."/>
            <person name="Mori K."/>
        </authorList>
    </citation>
    <scope>NUCLEOTIDE SEQUENCE</scope>
    <source>
        <strain evidence="2">NBRC 103034</strain>
    </source>
</reference>
<accession>A0AA37W3A9</accession>
<keyword evidence="1" id="KW-0812">Transmembrane</keyword>
<keyword evidence="1" id="KW-1133">Transmembrane helix</keyword>
<evidence type="ECO:0000313" key="2">
    <source>
        <dbReference type="EMBL" id="GLQ01686.1"/>
    </source>
</evidence>
<dbReference type="EMBL" id="BSNE01000002">
    <property type="protein sequence ID" value="GLQ01686.1"/>
    <property type="molecule type" value="Genomic_DNA"/>
</dbReference>
<keyword evidence="1" id="KW-0472">Membrane</keyword>
<dbReference type="Proteomes" id="UP001161408">
    <property type="component" value="Unassembled WGS sequence"/>
</dbReference>
<reference evidence="2" key="1">
    <citation type="journal article" date="2014" name="Int. J. Syst. Evol. Microbiol.">
        <title>Complete genome sequence of Corynebacterium casei LMG S-19264T (=DSM 44701T), isolated from a smear-ripened cheese.</title>
        <authorList>
            <consortium name="US DOE Joint Genome Institute (JGI-PGF)"/>
            <person name="Walter F."/>
            <person name="Albersmeier A."/>
            <person name="Kalinowski J."/>
            <person name="Ruckert C."/>
        </authorList>
    </citation>
    <scope>NUCLEOTIDE SEQUENCE</scope>
    <source>
        <strain evidence="2">NBRC 103034</strain>
    </source>
</reference>
<evidence type="ECO:0000256" key="1">
    <source>
        <dbReference type="SAM" id="Phobius"/>
    </source>
</evidence>
<protein>
    <submittedName>
        <fullName evidence="2">Uncharacterized protein</fullName>
    </submittedName>
</protein>
<comment type="caution">
    <text evidence="2">The sequence shown here is derived from an EMBL/GenBank/DDBJ whole genome shotgun (WGS) entry which is preliminary data.</text>
</comment>
<dbReference type="AlphaFoldDB" id="A0AA37W3A9"/>
<feature type="transmembrane region" description="Helical" evidence="1">
    <location>
        <begin position="20"/>
        <end position="40"/>
    </location>
</feature>
<keyword evidence="3" id="KW-1185">Reference proteome</keyword>
<evidence type="ECO:0000313" key="3">
    <source>
        <dbReference type="Proteomes" id="UP001161408"/>
    </source>
</evidence>
<name>A0AA37W3A9_9GAMM</name>
<organism evidence="2 3">
    <name type="scientific">Pseudoalteromonas tetraodonis GFC</name>
    <dbReference type="NCBI Taxonomy" id="1315271"/>
    <lineage>
        <taxon>Bacteria</taxon>
        <taxon>Pseudomonadati</taxon>
        <taxon>Pseudomonadota</taxon>
        <taxon>Gammaproteobacteria</taxon>
        <taxon>Alteromonadales</taxon>
        <taxon>Pseudoalteromonadaceae</taxon>
        <taxon>Pseudoalteromonas</taxon>
    </lineage>
</organism>
<proteinExistence type="predicted"/>